<proteinExistence type="predicted"/>
<keyword evidence="1" id="KW-0472">Membrane</keyword>
<organism evidence="2 3">
    <name type="scientific">Podospora fimiseda</name>
    <dbReference type="NCBI Taxonomy" id="252190"/>
    <lineage>
        <taxon>Eukaryota</taxon>
        <taxon>Fungi</taxon>
        <taxon>Dikarya</taxon>
        <taxon>Ascomycota</taxon>
        <taxon>Pezizomycotina</taxon>
        <taxon>Sordariomycetes</taxon>
        <taxon>Sordariomycetidae</taxon>
        <taxon>Sordariales</taxon>
        <taxon>Podosporaceae</taxon>
        <taxon>Podospora</taxon>
    </lineage>
</organism>
<dbReference type="PANTHER" id="PTHR28013">
    <property type="entry name" value="PROTEIN DCV1-RELATED"/>
    <property type="match status" value="1"/>
</dbReference>
<dbReference type="PANTHER" id="PTHR28013:SF7">
    <property type="entry name" value="PALI-DOMAIN-CONTAINING PROTEIN"/>
    <property type="match status" value="1"/>
</dbReference>
<evidence type="ECO:0000256" key="1">
    <source>
        <dbReference type="SAM" id="Phobius"/>
    </source>
</evidence>
<dbReference type="AlphaFoldDB" id="A0AAN7GUW4"/>
<dbReference type="InterPro" id="IPR051380">
    <property type="entry name" value="pH-response_reg_palI/RIM9"/>
</dbReference>
<evidence type="ECO:0000313" key="2">
    <source>
        <dbReference type="EMBL" id="KAK4224883.1"/>
    </source>
</evidence>
<dbReference type="GO" id="GO:0032153">
    <property type="term" value="C:cell division site"/>
    <property type="evidence" value="ECO:0007669"/>
    <property type="project" value="TreeGrafter"/>
</dbReference>
<feature type="transmembrane region" description="Helical" evidence="1">
    <location>
        <begin position="12"/>
        <end position="32"/>
    </location>
</feature>
<dbReference type="GO" id="GO:0035838">
    <property type="term" value="C:growing cell tip"/>
    <property type="evidence" value="ECO:0007669"/>
    <property type="project" value="TreeGrafter"/>
</dbReference>
<dbReference type="InterPro" id="IPR009571">
    <property type="entry name" value="SUR7/Rim9-like_fungi"/>
</dbReference>
<dbReference type="Pfam" id="PF06687">
    <property type="entry name" value="SUR7"/>
    <property type="match status" value="1"/>
</dbReference>
<dbReference type="GO" id="GO:0005886">
    <property type="term" value="C:plasma membrane"/>
    <property type="evidence" value="ECO:0007669"/>
    <property type="project" value="InterPro"/>
</dbReference>
<gene>
    <name evidence="2" type="ORF">QBC38DRAFT_538209</name>
</gene>
<protein>
    <submittedName>
        <fullName evidence="2">Pali-domain-containing protein</fullName>
    </submittedName>
</protein>
<keyword evidence="1" id="KW-1133">Transmembrane helix</keyword>
<comment type="caution">
    <text evidence="2">The sequence shown here is derived from an EMBL/GenBank/DDBJ whole genome shotgun (WGS) entry which is preliminary data.</text>
</comment>
<feature type="transmembrane region" description="Helical" evidence="1">
    <location>
        <begin position="179"/>
        <end position="203"/>
    </location>
</feature>
<feature type="transmembrane region" description="Helical" evidence="1">
    <location>
        <begin position="107"/>
        <end position="126"/>
    </location>
</feature>
<feature type="transmembrane region" description="Helical" evidence="1">
    <location>
        <begin position="133"/>
        <end position="159"/>
    </location>
</feature>
<name>A0AAN7GUW4_9PEZI</name>
<keyword evidence="1" id="KW-0812">Transmembrane</keyword>
<dbReference type="EMBL" id="MU865381">
    <property type="protein sequence ID" value="KAK4224883.1"/>
    <property type="molecule type" value="Genomic_DNA"/>
</dbReference>
<evidence type="ECO:0000313" key="3">
    <source>
        <dbReference type="Proteomes" id="UP001301958"/>
    </source>
</evidence>
<accession>A0AAN7GUW4</accession>
<keyword evidence="3" id="KW-1185">Reference proteome</keyword>
<sequence length="239" mass="25537">MARTGFFHHIGTFLLFSATVLLIIVCISAPVVRDIYLAKISFGPEGRSSVVFGTWGYCPTGILNQPDGDRCSKARLGYSPASIINSYASVPYSDAAISTSRSLTKAFVLHPIAAGLNFIAFMLALGAGMVGSLLAALVALLAFLTTAVACVLDFVAFAIVRNKVNSYDRSDELKGEYGNAAWCLLVAAICSLVGAGVVLMTCCSGRLRKRRERRGVVKGEGVVAGDGYGVPVQRRRRWF</sequence>
<dbReference type="Proteomes" id="UP001301958">
    <property type="component" value="Unassembled WGS sequence"/>
</dbReference>
<reference evidence="2" key="2">
    <citation type="submission" date="2023-05" db="EMBL/GenBank/DDBJ databases">
        <authorList>
            <consortium name="Lawrence Berkeley National Laboratory"/>
            <person name="Steindorff A."/>
            <person name="Hensen N."/>
            <person name="Bonometti L."/>
            <person name="Westerberg I."/>
            <person name="Brannstrom I.O."/>
            <person name="Guillou S."/>
            <person name="Cros-Aarteil S."/>
            <person name="Calhoun S."/>
            <person name="Haridas S."/>
            <person name="Kuo A."/>
            <person name="Mondo S."/>
            <person name="Pangilinan J."/>
            <person name="Riley R."/>
            <person name="Labutti K."/>
            <person name="Andreopoulos B."/>
            <person name="Lipzen A."/>
            <person name="Chen C."/>
            <person name="Yanf M."/>
            <person name="Daum C."/>
            <person name="Ng V."/>
            <person name="Clum A."/>
            <person name="Ohm R."/>
            <person name="Martin F."/>
            <person name="Silar P."/>
            <person name="Natvig D."/>
            <person name="Lalanne C."/>
            <person name="Gautier V."/>
            <person name="Ament-Velasquez S.L."/>
            <person name="Kruys A."/>
            <person name="Hutchinson M.I."/>
            <person name="Powell A.J."/>
            <person name="Barry K."/>
            <person name="Miller A.N."/>
            <person name="Grigoriev I.V."/>
            <person name="Debuchy R."/>
            <person name="Gladieux P."/>
            <person name="Thoren M.H."/>
            <person name="Johannesson H."/>
        </authorList>
    </citation>
    <scope>NUCLEOTIDE SEQUENCE</scope>
    <source>
        <strain evidence="2">CBS 990.96</strain>
    </source>
</reference>
<reference evidence="2" key="1">
    <citation type="journal article" date="2023" name="Mol. Phylogenet. Evol.">
        <title>Genome-scale phylogeny and comparative genomics of the fungal order Sordariales.</title>
        <authorList>
            <person name="Hensen N."/>
            <person name="Bonometti L."/>
            <person name="Westerberg I."/>
            <person name="Brannstrom I.O."/>
            <person name="Guillou S."/>
            <person name="Cros-Aarteil S."/>
            <person name="Calhoun S."/>
            <person name="Haridas S."/>
            <person name="Kuo A."/>
            <person name="Mondo S."/>
            <person name="Pangilinan J."/>
            <person name="Riley R."/>
            <person name="LaButti K."/>
            <person name="Andreopoulos B."/>
            <person name="Lipzen A."/>
            <person name="Chen C."/>
            <person name="Yan M."/>
            <person name="Daum C."/>
            <person name="Ng V."/>
            <person name="Clum A."/>
            <person name="Steindorff A."/>
            <person name="Ohm R.A."/>
            <person name="Martin F."/>
            <person name="Silar P."/>
            <person name="Natvig D.O."/>
            <person name="Lalanne C."/>
            <person name="Gautier V."/>
            <person name="Ament-Velasquez S.L."/>
            <person name="Kruys A."/>
            <person name="Hutchinson M.I."/>
            <person name="Powell A.J."/>
            <person name="Barry K."/>
            <person name="Miller A.N."/>
            <person name="Grigoriev I.V."/>
            <person name="Debuchy R."/>
            <person name="Gladieux P."/>
            <person name="Hiltunen Thoren M."/>
            <person name="Johannesson H."/>
        </authorList>
    </citation>
    <scope>NUCLEOTIDE SEQUENCE</scope>
    <source>
        <strain evidence="2">CBS 990.96</strain>
    </source>
</reference>
<dbReference type="Gene3D" id="1.20.140.150">
    <property type="match status" value="1"/>
</dbReference>